<protein>
    <recommendedName>
        <fullName evidence="3">Pre-rRNA-processing protein RIX1</fullName>
    </recommendedName>
</protein>
<comment type="similarity">
    <text evidence="2">Belongs to the RIX1/PELP1 family.</text>
</comment>
<evidence type="ECO:0000256" key="5">
    <source>
        <dbReference type="SAM" id="MobiDB-lite"/>
    </source>
</evidence>
<keyword evidence="8" id="KW-1185">Reference proteome</keyword>
<gene>
    <name evidence="7" type="ORF">C6P46_000700</name>
</gene>
<dbReference type="GO" id="GO:0005634">
    <property type="term" value="C:nucleus"/>
    <property type="evidence" value="ECO:0007669"/>
    <property type="project" value="UniProtKB-SubCell"/>
</dbReference>
<reference evidence="7 8" key="1">
    <citation type="submission" date="2020-11" db="EMBL/GenBank/DDBJ databases">
        <title>Kefir isolates.</title>
        <authorList>
            <person name="Marcisauskas S."/>
            <person name="Kim Y."/>
            <person name="Blasche S."/>
        </authorList>
    </citation>
    <scope>NUCLEOTIDE SEQUENCE [LARGE SCALE GENOMIC DNA]</scope>
    <source>
        <strain evidence="7 8">KR</strain>
    </source>
</reference>
<dbReference type="Pfam" id="PF08167">
    <property type="entry name" value="RIX1"/>
    <property type="match status" value="1"/>
</dbReference>
<evidence type="ECO:0000256" key="4">
    <source>
        <dbReference type="ARBA" id="ARBA00023242"/>
    </source>
</evidence>
<dbReference type="InterPro" id="IPR012583">
    <property type="entry name" value="RIX1_N"/>
</dbReference>
<dbReference type="GO" id="GO:0006364">
    <property type="term" value="P:rRNA processing"/>
    <property type="evidence" value="ECO:0007669"/>
    <property type="project" value="TreeGrafter"/>
</dbReference>
<dbReference type="AlphaFoldDB" id="A0A9P7B362"/>
<sequence>MATALIEHVLAHQLAQNDAVPAAAAHVASLIQQQRIIAHAELEEGLNGPVIHRYAYAGYLPAPTPGAGGWQLRLTALLSASNAPEVRTAGFRLFLESFASSTTLLLAAGKTTLTAAQSVLASPKSDPTLFLSALEIARLILAKSTWHPEWARENVGAQTVQKLVSRLVEAASADGSEVTLPCVATIVTLIPLYPTALRPLAPSFHTLAVSLLTETTSASYSDAGAQLFVSLYLLAPKGKDGLREAWRTGIEALIGSIEQLATYVVSGIFSEDVSYNHALSPLAMPELPTADPSSALARLETLNKVVLLALRTPTTEKAGPVTVPLGALVELGVRLASFSTATPIKERTDPSVRTATYALLPRLQVQGCQLLAQLALSTTSQLATHATVILTTLAKTLTTYEPRSPMRPAISTAYALVLQGLGAAVDPEEGKKSLARVWRTTLEDVGAVALEPLVVAQNAGEGKNGSGSGTGSGSGGNSRRAKRQRMYDPSESMAQKRVVVDEVDLEIAQRGLATLERLARCPHAHFLPPALQLATSRMLLYLTLSPSFFLTHPLASTSTAFFPLTSANQALDVARQSPAFRRGVVSALQATLEQGLGGAGLEEKAVEVWRRGANDSDDQVRLVALQGLARFGGIIHPVLPPQQPNSTFARIRHEQRGGFVGDEEDYQETAEAFRLRVEPVREAHEDEEQRMHVEEKNAAAARQEEEEERRRKTTTAAAAQEPSTTAFKSATTTTFSASSFAAPPPVGATSSSAAPSFSAFAAPAFGSAALPAAAEAVPTESTSTFKAVEIVAPSSFIESSTSANRDTQTTKAAETEKPLGGAGRRDGKDSDADDDVDDEMPAIDLGGSDEEE</sequence>
<dbReference type="EMBL" id="PUHQ01000111">
    <property type="protein sequence ID" value="KAG0655804.1"/>
    <property type="molecule type" value="Genomic_DNA"/>
</dbReference>
<evidence type="ECO:0000256" key="1">
    <source>
        <dbReference type="ARBA" id="ARBA00004123"/>
    </source>
</evidence>
<evidence type="ECO:0000256" key="2">
    <source>
        <dbReference type="ARBA" id="ARBA00010511"/>
    </source>
</evidence>
<evidence type="ECO:0000256" key="3">
    <source>
        <dbReference type="ARBA" id="ARBA00021502"/>
    </source>
</evidence>
<accession>A0A9P7B362</accession>
<feature type="domain" description="Pre-rRNA-processing protein RIX1 N-terminal" evidence="6">
    <location>
        <begin position="9"/>
        <end position="217"/>
    </location>
</feature>
<proteinExistence type="inferred from homology"/>
<feature type="compositionally biased region" description="Gly residues" evidence="5">
    <location>
        <begin position="462"/>
        <end position="476"/>
    </location>
</feature>
<feature type="region of interest" description="Disordered" evidence="5">
    <location>
        <begin position="459"/>
        <end position="493"/>
    </location>
</feature>
<dbReference type="Proteomes" id="UP000777482">
    <property type="component" value="Unassembled WGS sequence"/>
</dbReference>
<feature type="compositionally biased region" description="Polar residues" evidence="5">
    <location>
        <begin position="796"/>
        <end position="812"/>
    </location>
</feature>
<feature type="region of interest" description="Disordered" evidence="5">
    <location>
        <begin position="793"/>
        <end position="852"/>
    </location>
</feature>
<organism evidence="7 8">
    <name type="scientific">Rhodotorula mucilaginosa</name>
    <name type="common">Yeast</name>
    <name type="synonym">Rhodotorula rubra</name>
    <dbReference type="NCBI Taxonomy" id="5537"/>
    <lineage>
        <taxon>Eukaryota</taxon>
        <taxon>Fungi</taxon>
        <taxon>Dikarya</taxon>
        <taxon>Basidiomycota</taxon>
        <taxon>Pucciniomycotina</taxon>
        <taxon>Microbotryomycetes</taxon>
        <taxon>Sporidiobolales</taxon>
        <taxon>Sporidiobolaceae</taxon>
        <taxon>Rhodotorula</taxon>
    </lineage>
</organism>
<keyword evidence="4" id="KW-0539">Nucleus</keyword>
<comment type="subcellular location">
    <subcellularLocation>
        <location evidence="1">Nucleus</location>
    </subcellularLocation>
</comment>
<evidence type="ECO:0000313" key="7">
    <source>
        <dbReference type="EMBL" id="KAG0655804.1"/>
    </source>
</evidence>
<dbReference type="InterPro" id="IPR016024">
    <property type="entry name" value="ARM-type_fold"/>
</dbReference>
<evidence type="ECO:0000259" key="6">
    <source>
        <dbReference type="Pfam" id="PF08167"/>
    </source>
</evidence>
<comment type="caution">
    <text evidence="7">The sequence shown here is derived from an EMBL/GenBank/DDBJ whole genome shotgun (WGS) entry which is preliminary data.</text>
</comment>
<feature type="compositionally biased region" description="Low complexity" evidence="5">
    <location>
        <begin position="714"/>
        <end position="730"/>
    </location>
</feature>
<dbReference type="OrthoDB" id="20900at2759"/>
<feature type="compositionally biased region" description="Basic and acidic residues" evidence="5">
    <location>
        <begin position="813"/>
        <end position="830"/>
    </location>
</feature>
<dbReference type="PANTHER" id="PTHR34105">
    <property type="entry name" value="PROLINE-, GLUTAMIC ACID- AND LEUCINE-RICH PROTEIN 1"/>
    <property type="match status" value="1"/>
</dbReference>
<name>A0A9P7B362_RHOMI</name>
<dbReference type="SUPFAM" id="SSF48371">
    <property type="entry name" value="ARM repeat"/>
    <property type="match status" value="1"/>
</dbReference>
<dbReference type="PANTHER" id="PTHR34105:SF1">
    <property type="entry name" value="PROLINE-, GLUTAMIC ACID- AND LEUCINE-RICH PROTEIN 1"/>
    <property type="match status" value="1"/>
</dbReference>
<evidence type="ECO:0000313" key="8">
    <source>
        <dbReference type="Proteomes" id="UP000777482"/>
    </source>
</evidence>
<feature type="compositionally biased region" description="Basic and acidic residues" evidence="5">
    <location>
        <begin position="683"/>
        <end position="697"/>
    </location>
</feature>
<feature type="region of interest" description="Disordered" evidence="5">
    <location>
        <begin position="683"/>
        <end position="730"/>
    </location>
</feature>
<feature type="compositionally biased region" description="Acidic residues" evidence="5">
    <location>
        <begin position="831"/>
        <end position="852"/>
    </location>
</feature>